<accession>A0AAN8XCL9</accession>
<evidence type="ECO:0000256" key="1">
    <source>
        <dbReference type="SAM" id="SignalP"/>
    </source>
</evidence>
<keyword evidence="3" id="KW-1185">Reference proteome</keyword>
<evidence type="ECO:0000313" key="3">
    <source>
        <dbReference type="Proteomes" id="UP001381693"/>
    </source>
</evidence>
<sequence>MAKGMCLYLLLILALASTTTLALKCFRCDDCDDDPGTAYECGSGYSACMKINIAGNVRKTCGTSAACGFSTIEQGAVDAWNNLRNVFRDLNENINLGSTAQATAISCCDSDYCNSATPRMISPVLILVPMVAYILHF</sequence>
<evidence type="ECO:0000313" key="2">
    <source>
        <dbReference type="EMBL" id="KAK7081691.1"/>
    </source>
</evidence>
<feature type="chain" id="PRO_5042939743" evidence="1">
    <location>
        <begin position="23"/>
        <end position="137"/>
    </location>
</feature>
<dbReference type="Proteomes" id="UP001381693">
    <property type="component" value="Unassembled WGS sequence"/>
</dbReference>
<comment type="caution">
    <text evidence="2">The sequence shown here is derived from an EMBL/GenBank/DDBJ whole genome shotgun (WGS) entry which is preliminary data.</text>
</comment>
<keyword evidence="1" id="KW-0732">Signal</keyword>
<dbReference type="SUPFAM" id="SSF57302">
    <property type="entry name" value="Snake toxin-like"/>
    <property type="match status" value="1"/>
</dbReference>
<organism evidence="2 3">
    <name type="scientific">Halocaridina rubra</name>
    <name type="common">Hawaiian red shrimp</name>
    <dbReference type="NCBI Taxonomy" id="373956"/>
    <lineage>
        <taxon>Eukaryota</taxon>
        <taxon>Metazoa</taxon>
        <taxon>Ecdysozoa</taxon>
        <taxon>Arthropoda</taxon>
        <taxon>Crustacea</taxon>
        <taxon>Multicrustacea</taxon>
        <taxon>Malacostraca</taxon>
        <taxon>Eumalacostraca</taxon>
        <taxon>Eucarida</taxon>
        <taxon>Decapoda</taxon>
        <taxon>Pleocyemata</taxon>
        <taxon>Caridea</taxon>
        <taxon>Atyoidea</taxon>
        <taxon>Atyidae</taxon>
        <taxon>Halocaridina</taxon>
    </lineage>
</organism>
<dbReference type="AlphaFoldDB" id="A0AAN8XCL9"/>
<name>A0AAN8XCL9_HALRR</name>
<protein>
    <submittedName>
        <fullName evidence="2">Uncharacterized protein</fullName>
    </submittedName>
</protein>
<gene>
    <name evidence="2" type="ORF">SK128_002433</name>
</gene>
<dbReference type="EMBL" id="JAXCGZ010004528">
    <property type="protein sequence ID" value="KAK7081691.1"/>
    <property type="molecule type" value="Genomic_DNA"/>
</dbReference>
<proteinExistence type="predicted"/>
<reference evidence="2 3" key="1">
    <citation type="submission" date="2023-11" db="EMBL/GenBank/DDBJ databases">
        <title>Halocaridina rubra genome assembly.</title>
        <authorList>
            <person name="Smith C."/>
        </authorList>
    </citation>
    <scope>NUCLEOTIDE SEQUENCE [LARGE SCALE GENOMIC DNA]</scope>
    <source>
        <strain evidence="2">EP-1</strain>
        <tissue evidence="2">Whole</tissue>
    </source>
</reference>
<dbReference type="InterPro" id="IPR045860">
    <property type="entry name" value="Snake_toxin-like_sf"/>
</dbReference>
<feature type="signal peptide" evidence="1">
    <location>
        <begin position="1"/>
        <end position="22"/>
    </location>
</feature>